<dbReference type="Gene3D" id="1.10.287.4070">
    <property type="match status" value="1"/>
</dbReference>
<dbReference type="InterPro" id="IPR002687">
    <property type="entry name" value="Nop_dom"/>
</dbReference>
<dbReference type="Proteomes" id="UP001557470">
    <property type="component" value="Unassembled WGS sequence"/>
</dbReference>
<comment type="function">
    <text evidence="2">Involved in the early to middle stages of 60S ribosomal subunit biogenesis. Required for the biogenesis of box C/D snoRNAs such U3, U8 and U14 snoRNAs. Part of the small subunit (SSU) processome, first precursor of the small eukaryotic ribosomal subunit. During the assembly of the SSU processome in the nucleolus, many ribosome biogenesis factors, an RNA chaperone and ribosomal proteins associate with the nascent pre-rRNA and work in concert to generate RNA folding, modifications, rearrangements and cleavage as well as targeted degradation of pre-ribosomal RNA by the RNA exosome. Core component of box C/D small nucleolar ribonucleoprotein (snoRNP) complexes that function in methylation of multiple sites on ribosomal RNAs (rRNAs) and messenger RNAs (mRNAs).</text>
</comment>
<gene>
    <name evidence="5" type="ORF">UPYG_G00202830</name>
</gene>
<evidence type="ECO:0000313" key="5">
    <source>
        <dbReference type="EMBL" id="KAL0973390.1"/>
    </source>
</evidence>
<proteinExistence type="predicted"/>
<evidence type="ECO:0000256" key="3">
    <source>
        <dbReference type="ARBA" id="ARBA00064370"/>
    </source>
</evidence>
<dbReference type="Pfam" id="PF01798">
    <property type="entry name" value="Nop"/>
    <property type="match status" value="1"/>
</dbReference>
<protein>
    <recommendedName>
        <fullName evidence="1">Nucleolar protein 5A</fullName>
    </recommendedName>
</protein>
<dbReference type="InterPro" id="IPR045056">
    <property type="entry name" value="Nop56/Nop58"/>
</dbReference>
<comment type="subunit">
    <text evidence="3">Part of a large pre-ribosomal ribonucleoprotein (RNP) complex, that consists of at least 62 ribosomal proteins, 45 nonribosomal proteins and both pre-rRNA and mature rRNA species. Within this complex directly interacts with TCOF1 in an RNA-independent manner. Core component of box C/D small nucleolar ribonucleoprotein (snoRNP) particles; the core proteins SNU13, NOP56, NOP58 and FBL or FBLL1 assemble stepwise onto the snoRNA. Interacts with NOP1 and NOP58. Interacts with NUFIP1, RUVBL1 and RUVBL2; RUVBL1:RUVBL2 seem to bridge the association of NOP56 with NUFIP1. Part of the small subunit (SSU) processome, composed of more than 70 proteins and the RNA chaperone small nucleolar RNA (snoRNA) U3. Interacts with NOP2 and FBL.</text>
</comment>
<dbReference type="InterPro" id="IPR036070">
    <property type="entry name" value="Nop_dom_sf"/>
</dbReference>
<evidence type="ECO:0000259" key="4">
    <source>
        <dbReference type="Pfam" id="PF01798"/>
    </source>
</evidence>
<sequence length="112" mass="12338">MVLLEIPGLWTDCSGCIQSSGVWAAATRGHDSTYCKLAQLIGNQKELSEDSLPSLKGVVMNSAQAILEASRSSMGMDISPVDLIDIERFSNRVVSMAAYRLELQECLHYKMR</sequence>
<evidence type="ECO:0000313" key="6">
    <source>
        <dbReference type="Proteomes" id="UP001557470"/>
    </source>
</evidence>
<feature type="domain" description="Nop" evidence="4">
    <location>
        <begin position="32"/>
        <end position="111"/>
    </location>
</feature>
<name>A0ABD0WIM6_UMBPY</name>
<comment type="caution">
    <text evidence="5">The sequence shown here is derived from an EMBL/GenBank/DDBJ whole genome shotgun (WGS) entry which is preliminary data.</text>
</comment>
<accession>A0ABD0WIM6</accession>
<evidence type="ECO:0000256" key="1">
    <source>
        <dbReference type="ARBA" id="ARBA00041388"/>
    </source>
</evidence>
<dbReference type="PANTHER" id="PTHR10894:SF0">
    <property type="entry name" value="NUCLEOLAR PROTEIN 56"/>
    <property type="match status" value="1"/>
</dbReference>
<organism evidence="5 6">
    <name type="scientific">Umbra pygmaea</name>
    <name type="common">Eastern mudminnow</name>
    <dbReference type="NCBI Taxonomy" id="75934"/>
    <lineage>
        <taxon>Eukaryota</taxon>
        <taxon>Metazoa</taxon>
        <taxon>Chordata</taxon>
        <taxon>Craniata</taxon>
        <taxon>Vertebrata</taxon>
        <taxon>Euteleostomi</taxon>
        <taxon>Actinopterygii</taxon>
        <taxon>Neopterygii</taxon>
        <taxon>Teleostei</taxon>
        <taxon>Protacanthopterygii</taxon>
        <taxon>Esociformes</taxon>
        <taxon>Umbridae</taxon>
        <taxon>Umbra</taxon>
    </lineage>
</organism>
<dbReference type="EMBL" id="JAGEUA010000006">
    <property type="protein sequence ID" value="KAL0973390.1"/>
    <property type="molecule type" value="Genomic_DNA"/>
</dbReference>
<evidence type="ECO:0000256" key="2">
    <source>
        <dbReference type="ARBA" id="ARBA00053627"/>
    </source>
</evidence>
<keyword evidence="6" id="KW-1185">Reference proteome</keyword>
<dbReference type="SUPFAM" id="SSF89124">
    <property type="entry name" value="Nop domain"/>
    <property type="match status" value="1"/>
</dbReference>
<dbReference type="PANTHER" id="PTHR10894">
    <property type="entry name" value="NUCLEOLAR PROTEIN 5 NUCLEOLAR PROTEIN NOP5 NOP58"/>
    <property type="match status" value="1"/>
</dbReference>
<reference evidence="5 6" key="1">
    <citation type="submission" date="2024-06" db="EMBL/GenBank/DDBJ databases">
        <authorList>
            <person name="Pan Q."/>
            <person name="Wen M."/>
            <person name="Jouanno E."/>
            <person name="Zahm M."/>
            <person name="Klopp C."/>
            <person name="Cabau C."/>
            <person name="Louis A."/>
            <person name="Berthelot C."/>
            <person name="Parey E."/>
            <person name="Roest Crollius H."/>
            <person name="Montfort J."/>
            <person name="Robinson-Rechavi M."/>
            <person name="Bouchez O."/>
            <person name="Lampietro C."/>
            <person name="Lopez Roques C."/>
            <person name="Donnadieu C."/>
            <person name="Postlethwait J."/>
            <person name="Bobe J."/>
            <person name="Verreycken H."/>
            <person name="Guiguen Y."/>
        </authorList>
    </citation>
    <scope>NUCLEOTIDE SEQUENCE [LARGE SCALE GENOMIC DNA]</scope>
    <source>
        <strain evidence="5">Up_M1</strain>
        <tissue evidence="5">Testis</tissue>
    </source>
</reference>
<dbReference type="AlphaFoldDB" id="A0ABD0WIM6"/>